<dbReference type="Gene3D" id="1.20.1290.10">
    <property type="entry name" value="AhpD-like"/>
    <property type="match status" value="1"/>
</dbReference>
<keyword evidence="1" id="KW-0732">Signal</keyword>
<dbReference type="PANTHER" id="PTHR33570">
    <property type="entry name" value="4-CARBOXYMUCONOLACTONE DECARBOXYLASE FAMILY PROTEIN"/>
    <property type="match status" value="1"/>
</dbReference>
<protein>
    <submittedName>
        <fullName evidence="3">Transcriptional regulator</fullName>
    </submittedName>
</protein>
<accession>H7FSA4</accession>
<dbReference type="Pfam" id="PF02627">
    <property type="entry name" value="CMD"/>
    <property type="match status" value="1"/>
</dbReference>
<dbReference type="GO" id="GO:0051920">
    <property type="term" value="F:peroxiredoxin activity"/>
    <property type="evidence" value="ECO:0007669"/>
    <property type="project" value="InterPro"/>
</dbReference>
<dbReference type="EMBL" id="AHKF01000018">
    <property type="protein sequence ID" value="EIA08601.1"/>
    <property type="molecule type" value="Genomic_DNA"/>
</dbReference>
<keyword evidence="4" id="KW-1185">Reference proteome</keyword>
<feature type="chain" id="PRO_5003609393" evidence="1">
    <location>
        <begin position="25"/>
        <end position="241"/>
    </location>
</feature>
<dbReference type="OrthoDB" id="9812754at2"/>
<feature type="signal peptide" evidence="1">
    <location>
        <begin position="1"/>
        <end position="24"/>
    </location>
</feature>
<comment type="caution">
    <text evidence="3">The sequence shown here is derived from an EMBL/GenBank/DDBJ whole genome shotgun (WGS) entry which is preliminary data.</text>
</comment>
<name>H7FSA4_FLAFP</name>
<dbReference type="PANTHER" id="PTHR33570:SF2">
    <property type="entry name" value="CARBOXYMUCONOLACTONE DECARBOXYLASE-LIKE DOMAIN-CONTAINING PROTEIN"/>
    <property type="match status" value="1"/>
</dbReference>
<dbReference type="RefSeq" id="WP_007138500.1">
    <property type="nucleotide sequence ID" value="NZ_AHKF01000018.1"/>
</dbReference>
<evidence type="ECO:0000313" key="3">
    <source>
        <dbReference type="EMBL" id="EIA08601.1"/>
    </source>
</evidence>
<evidence type="ECO:0000313" key="4">
    <source>
        <dbReference type="Proteomes" id="UP000005566"/>
    </source>
</evidence>
<proteinExistence type="predicted"/>
<dbReference type="InterPro" id="IPR003779">
    <property type="entry name" value="CMD-like"/>
</dbReference>
<dbReference type="eggNOG" id="COG0599">
    <property type="taxonomic scope" value="Bacteria"/>
</dbReference>
<gene>
    <name evidence="3" type="ORF">HJ01_02323</name>
</gene>
<dbReference type="STRING" id="1086011.HJ01_02323"/>
<evidence type="ECO:0000256" key="1">
    <source>
        <dbReference type="SAM" id="SignalP"/>
    </source>
</evidence>
<dbReference type="SUPFAM" id="SSF69118">
    <property type="entry name" value="AhpD-like"/>
    <property type="match status" value="1"/>
</dbReference>
<evidence type="ECO:0000259" key="2">
    <source>
        <dbReference type="Pfam" id="PF02627"/>
    </source>
</evidence>
<organism evidence="3 4">
    <name type="scientific">Flavobacterium frigoris (strain PS1)</name>
    <dbReference type="NCBI Taxonomy" id="1086011"/>
    <lineage>
        <taxon>Bacteria</taxon>
        <taxon>Pseudomonadati</taxon>
        <taxon>Bacteroidota</taxon>
        <taxon>Flavobacteriia</taxon>
        <taxon>Flavobacteriales</taxon>
        <taxon>Flavobacteriaceae</taxon>
        <taxon>Flavobacterium</taxon>
    </lineage>
</organism>
<dbReference type="PATRIC" id="fig|1086011.3.peg.2275"/>
<dbReference type="Proteomes" id="UP000005566">
    <property type="component" value="Unassembled WGS sequence"/>
</dbReference>
<sequence>MTRNILQKVTLLLILTVSITTMNAQTNLNENQHLNKQQKSIVSIASLTAVGDIAELKIELNSALETGLTINEIKEVLVQMYAYCGFPRSLNGINTFMEVVEERKEKGIIDVVGKKASAINDTESKYEVGKKTLQTLTGREEKGPKTGASAFTPIIDTFLKEHLFADIFSRDVLSHQQRELASISVLSTLEGLASQLEFHLSVGLNIGFTESQFQDLFSVIETHVGKQQADIATGVLSKIVN</sequence>
<dbReference type="InterPro" id="IPR052512">
    <property type="entry name" value="4CMD/NDH-1_regulator"/>
</dbReference>
<reference evidence="3 4" key="1">
    <citation type="journal article" date="2014" name="Acta Crystallogr. D">
        <title>Structure-based characterization and antifreeze properties of a hyperactive ice-binding protein from the Antarctic bacterium Flavobacterium frigoris PS1.</title>
        <authorList>
            <person name="Do H."/>
            <person name="Kim S.J."/>
            <person name="Kim H.J."/>
            <person name="Lee J.H."/>
        </authorList>
    </citation>
    <scope>NUCLEOTIDE SEQUENCE [LARGE SCALE GENOMIC DNA]</scope>
    <source>
        <strain evidence="3 4">PS1</strain>
    </source>
</reference>
<dbReference type="InterPro" id="IPR029032">
    <property type="entry name" value="AhpD-like"/>
</dbReference>
<feature type="domain" description="Carboxymuconolactone decarboxylase-like" evidence="2">
    <location>
        <begin position="23"/>
        <end position="91"/>
    </location>
</feature>
<dbReference type="AlphaFoldDB" id="H7FSA4"/>